<keyword evidence="2 8" id="KW-0813">Transport</keyword>
<keyword evidence="3" id="KW-1003">Cell membrane</keyword>
<dbReference type="Pfam" id="PF00528">
    <property type="entry name" value="BPD_transp_1"/>
    <property type="match status" value="1"/>
</dbReference>
<evidence type="ECO:0000256" key="1">
    <source>
        <dbReference type="ARBA" id="ARBA00004651"/>
    </source>
</evidence>
<keyword evidence="5 8" id="KW-1133">Transmembrane helix</keyword>
<dbReference type="EMBL" id="JPER01000001">
    <property type="protein sequence ID" value="KFZ31763.1"/>
    <property type="molecule type" value="Genomic_DNA"/>
</dbReference>
<evidence type="ECO:0000256" key="8">
    <source>
        <dbReference type="RuleBase" id="RU363032"/>
    </source>
</evidence>
<feature type="transmembrane region" description="Helical" evidence="8">
    <location>
        <begin position="135"/>
        <end position="158"/>
    </location>
</feature>
<feature type="transmembrane region" description="Helical" evidence="8">
    <location>
        <begin position="267"/>
        <end position="285"/>
    </location>
</feature>
<keyword evidence="4 8" id="KW-0812">Transmembrane</keyword>
<evidence type="ECO:0000256" key="6">
    <source>
        <dbReference type="ARBA" id="ARBA00023136"/>
    </source>
</evidence>
<reference evidence="10 11" key="1">
    <citation type="submission" date="2014-06" db="EMBL/GenBank/DDBJ databases">
        <title>The draft genome sequence of Idiomarina salinarum ISL-52.</title>
        <authorList>
            <person name="Du J."/>
            <person name="Shao Z."/>
        </authorList>
    </citation>
    <scope>NUCLEOTIDE SEQUENCE [LARGE SCALE GENOMIC DNA]</scope>
    <source>
        <strain evidence="10 11">ISL-52</strain>
    </source>
</reference>
<keyword evidence="11" id="KW-1185">Reference proteome</keyword>
<dbReference type="InterPro" id="IPR000515">
    <property type="entry name" value="MetI-like"/>
</dbReference>
<organism evidence="10 11">
    <name type="scientific">Pseudidiomarina salinarum</name>
    <dbReference type="NCBI Taxonomy" id="435908"/>
    <lineage>
        <taxon>Bacteria</taxon>
        <taxon>Pseudomonadati</taxon>
        <taxon>Pseudomonadota</taxon>
        <taxon>Gammaproteobacteria</taxon>
        <taxon>Alteromonadales</taxon>
        <taxon>Idiomarinaceae</taxon>
        <taxon>Pseudidiomarina</taxon>
    </lineage>
</organism>
<feature type="transmembrane region" description="Helical" evidence="8">
    <location>
        <begin position="102"/>
        <end position="123"/>
    </location>
</feature>
<evidence type="ECO:0000256" key="5">
    <source>
        <dbReference type="ARBA" id="ARBA00022989"/>
    </source>
</evidence>
<dbReference type="PROSITE" id="PS50928">
    <property type="entry name" value="ABC_TM1"/>
    <property type="match status" value="1"/>
</dbReference>
<evidence type="ECO:0000256" key="7">
    <source>
        <dbReference type="ARBA" id="ARBA00024202"/>
    </source>
</evidence>
<evidence type="ECO:0000256" key="4">
    <source>
        <dbReference type="ARBA" id="ARBA00022692"/>
    </source>
</evidence>
<dbReference type="PANTHER" id="PTHR43163:SF6">
    <property type="entry name" value="DIPEPTIDE TRANSPORT SYSTEM PERMEASE PROTEIN DPPB-RELATED"/>
    <property type="match status" value="1"/>
</dbReference>
<comment type="caution">
    <text evidence="10">The sequence shown here is derived from an EMBL/GenBank/DDBJ whole genome shotgun (WGS) entry which is preliminary data.</text>
</comment>
<protein>
    <submittedName>
        <fullName evidence="10">Peptide ABC transporter permease</fullName>
    </submittedName>
</protein>
<dbReference type="OrthoDB" id="9805855at2"/>
<dbReference type="Proteomes" id="UP000054363">
    <property type="component" value="Unassembled WGS sequence"/>
</dbReference>
<evidence type="ECO:0000256" key="2">
    <source>
        <dbReference type="ARBA" id="ARBA00022448"/>
    </source>
</evidence>
<feature type="domain" description="ABC transmembrane type-1" evidence="9">
    <location>
        <begin position="96"/>
        <end position="328"/>
    </location>
</feature>
<dbReference type="GO" id="GO:0005886">
    <property type="term" value="C:plasma membrane"/>
    <property type="evidence" value="ECO:0007669"/>
    <property type="project" value="UniProtKB-SubCell"/>
</dbReference>
<comment type="similarity">
    <text evidence="7">Belongs to the binding-protein-dependent transport system permease family. OppBC subfamily.</text>
</comment>
<gene>
    <name evidence="10" type="ORF">IDSA_03485</name>
</gene>
<sequence length="343" mass="38815">MIYYSLRRLFLLVITLWLLTIFIFLLNYLFPGDPLTNMTGIRAGDEFAYNIARQAYAFDQSIFTQYWHFLEHLLSGNWGQSLVTQRPVFDDILPLLGATLELSILAMLISLVFGVSLGLYAALNLHRPADTIIMGISLSAYSVPVFWLAQLLILLFAVKLGWTPISSQINPLFDIDVVTGSILTDIVLSDVPYRAAAFADALNHLWLPVIVLAVMPLTMLIRITRDAMLDVLQKNYIRAARARGLSEARIMLRHGLPNAMQPVVRQLGLQFSILMSNIIIAEMIFNWPGIGSWLVKSIYERDYPVLQGGLLTLAALILLVNVLVELFHAWHYPQVRKELYAER</sequence>
<evidence type="ECO:0000256" key="3">
    <source>
        <dbReference type="ARBA" id="ARBA00022475"/>
    </source>
</evidence>
<feature type="transmembrane region" description="Helical" evidence="8">
    <location>
        <begin position="9"/>
        <end position="30"/>
    </location>
</feature>
<dbReference type="InterPro" id="IPR045621">
    <property type="entry name" value="BPD_transp_1_N"/>
</dbReference>
<dbReference type="AlphaFoldDB" id="A0A094LA80"/>
<dbReference type="STRING" id="435908.IDSA_03485"/>
<evidence type="ECO:0000259" key="9">
    <source>
        <dbReference type="PROSITE" id="PS50928"/>
    </source>
</evidence>
<dbReference type="CDD" id="cd06261">
    <property type="entry name" value="TM_PBP2"/>
    <property type="match status" value="1"/>
</dbReference>
<dbReference type="SUPFAM" id="SSF161098">
    <property type="entry name" value="MetI-like"/>
    <property type="match status" value="1"/>
</dbReference>
<evidence type="ECO:0000313" key="10">
    <source>
        <dbReference type="EMBL" id="KFZ31763.1"/>
    </source>
</evidence>
<name>A0A094LA80_9GAMM</name>
<dbReference type="eggNOG" id="COG0601">
    <property type="taxonomic scope" value="Bacteria"/>
</dbReference>
<dbReference type="Gene3D" id="1.10.3720.10">
    <property type="entry name" value="MetI-like"/>
    <property type="match status" value="1"/>
</dbReference>
<dbReference type="Pfam" id="PF19300">
    <property type="entry name" value="BPD_transp_1_N"/>
    <property type="match status" value="1"/>
</dbReference>
<proteinExistence type="inferred from homology"/>
<feature type="transmembrane region" description="Helical" evidence="8">
    <location>
        <begin position="305"/>
        <end position="327"/>
    </location>
</feature>
<dbReference type="RefSeq" id="WP_034774206.1">
    <property type="nucleotide sequence ID" value="NZ_JPER01000001.1"/>
</dbReference>
<comment type="subcellular location">
    <subcellularLocation>
        <location evidence="1 8">Cell membrane</location>
        <topology evidence="1 8">Multi-pass membrane protein</topology>
    </subcellularLocation>
</comment>
<accession>A0A094LA80</accession>
<dbReference type="InterPro" id="IPR035906">
    <property type="entry name" value="MetI-like_sf"/>
</dbReference>
<feature type="transmembrane region" description="Helical" evidence="8">
    <location>
        <begin position="205"/>
        <end position="224"/>
    </location>
</feature>
<evidence type="ECO:0000313" key="11">
    <source>
        <dbReference type="Proteomes" id="UP000054363"/>
    </source>
</evidence>
<dbReference type="GO" id="GO:0071916">
    <property type="term" value="F:dipeptide transmembrane transporter activity"/>
    <property type="evidence" value="ECO:0007669"/>
    <property type="project" value="TreeGrafter"/>
</dbReference>
<keyword evidence="6 8" id="KW-0472">Membrane</keyword>
<dbReference type="PANTHER" id="PTHR43163">
    <property type="entry name" value="DIPEPTIDE TRANSPORT SYSTEM PERMEASE PROTEIN DPPB-RELATED"/>
    <property type="match status" value="1"/>
</dbReference>